<evidence type="ECO:0000259" key="1">
    <source>
        <dbReference type="Pfam" id="PF03992"/>
    </source>
</evidence>
<reference evidence="2" key="2">
    <citation type="journal article" date="2021" name="Syst. Appl. Microbiol.">
        <title>Roseomonas hellenica sp. nov., isolated from roots of wild-growing Alkanna tinctoria.</title>
        <authorList>
            <person name="Rat A."/>
            <person name="Naranjo H.D."/>
            <person name="Lebbe L."/>
            <person name="Cnockaert M."/>
            <person name="Krigas N."/>
            <person name="Grigoriadou K."/>
            <person name="Maloupa E."/>
            <person name="Willems A."/>
        </authorList>
    </citation>
    <scope>NUCLEOTIDE SEQUENCE</scope>
    <source>
        <strain evidence="2">LMG 31228</strain>
    </source>
</reference>
<organism evidence="2 3">
    <name type="scientific">Neoroseomonas eburnea</name>
    <dbReference type="NCBI Taxonomy" id="1346889"/>
    <lineage>
        <taxon>Bacteria</taxon>
        <taxon>Pseudomonadati</taxon>
        <taxon>Pseudomonadota</taxon>
        <taxon>Alphaproteobacteria</taxon>
        <taxon>Acetobacterales</taxon>
        <taxon>Acetobacteraceae</taxon>
        <taxon>Neoroseomonas</taxon>
    </lineage>
</organism>
<keyword evidence="2" id="KW-0560">Oxidoreductase</keyword>
<dbReference type="EMBL" id="JAAEDL010000014">
    <property type="protein sequence ID" value="MBR0681756.1"/>
    <property type="molecule type" value="Genomic_DNA"/>
</dbReference>
<evidence type="ECO:0000313" key="2">
    <source>
        <dbReference type="EMBL" id="MBR0681756.1"/>
    </source>
</evidence>
<reference evidence="2" key="1">
    <citation type="submission" date="2020-01" db="EMBL/GenBank/DDBJ databases">
        <authorList>
            <person name="Rat A."/>
        </authorList>
    </citation>
    <scope>NUCLEOTIDE SEQUENCE</scope>
    <source>
        <strain evidence="2">LMG 31228</strain>
    </source>
</reference>
<protein>
    <submittedName>
        <fullName evidence="2">Antibiotic biosynthesis monooxygenase</fullName>
    </submittedName>
</protein>
<dbReference type="InterPro" id="IPR007138">
    <property type="entry name" value="ABM_dom"/>
</dbReference>
<keyword evidence="2" id="KW-0503">Monooxygenase</keyword>
<name>A0A9X9XDH0_9PROT</name>
<evidence type="ECO:0000313" key="3">
    <source>
        <dbReference type="Proteomes" id="UP001138709"/>
    </source>
</evidence>
<keyword evidence="3" id="KW-1185">Reference proteome</keyword>
<dbReference type="RefSeq" id="WP_211847290.1">
    <property type="nucleotide sequence ID" value="NZ_JAAEDL010000014.1"/>
</dbReference>
<gene>
    <name evidence="2" type="ORF">GXW74_14775</name>
</gene>
<dbReference type="InterPro" id="IPR011008">
    <property type="entry name" value="Dimeric_a/b-barrel"/>
</dbReference>
<sequence>MLINVLEVPAGGLEEAIRSWEAARDLLARQPGHVSTRLHQAMAPGARFQFVNVALWESPEAFAEAMRRMQADLRTPPPAGPAFFPALYRVVRE</sequence>
<feature type="domain" description="ABM" evidence="1">
    <location>
        <begin position="2"/>
        <end position="65"/>
    </location>
</feature>
<proteinExistence type="predicted"/>
<accession>A0A9X9XDH0</accession>
<dbReference type="Proteomes" id="UP001138709">
    <property type="component" value="Unassembled WGS sequence"/>
</dbReference>
<dbReference type="Gene3D" id="3.30.70.100">
    <property type="match status" value="1"/>
</dbReference>
<comment type="caution">
    <text evidence="2">The sequence shown here is derived from an EMBL/GenBank/DDBJ whole genome shotgun (WGS) entry which is preliminary data.</text>
</comment>
<dbReference type="SUPFAM" id="SSF54909">
    <property type="entry name" value="Dimeric alpha+beta barrel"/>
    <property type="match status" value="1"/>
</dbReference>
<dbReference type="GO" id="GO:0004497">
    <property type="term" value="F:monooxygenase activity"/>
    <property type="evidence" value="ECO:0007669"/>
    <property type="project" value="UniProtKB-KW"/>
</dbReference>
<dbReference type="AlphaFoldDB" id="A0A9X9XDH0"/>
<dbReference type="Pfam" id="PF03992">
    <property type="entry name" value="ABM"/>
    <property type="match status" value="1"/>
</dbReference>